<comment type="caution">
    <text evidence="1">The sequence shown here is derived from an EMBL/GenBank/DDBJ whole genome shotgun (WGS) entry which is preliminary data.</text>
</comment>
<feature type="non-terminal residue" evidence="1">
    <location>
        <position position="1"/>
    </location>
</feature>
<dbReference type="Proteomes" id="UP000789831">
    <property type="component" value="Unassembled WGS sequence"/>
</dbReference>
<protein>
    <submittedName>
        <fullName evidence="1">11352_t:CDS:1</fullName>
    </submittedName>
</protein>
<evidence type="ECO:0000313" key="1">
    <source>
        <dbReference type="EMBL" id="CAG8635012.1"/>
    </source>
</evidence>
<dbReference type="EMBL" id="CAJVPL010003563">
    <property type="protein sequence ID" value="CAG8635012.1"/>
    <property type="molecule type" value="Genomic_DNA"/>
</dbReference>
<sequence>NCPVEARDHFLNKYLRQLNEDIYYFREQYIQPIYDNTATELFEIEEQQRNESFLFASSSEGSNKDINKKQFDHELTISIERISTPIISQKTSDQPNNSLESLSKFDEFAKKSAELTVRIQNEINKLKVMTTFNQTDE</sequence>
<dbReference type="AlphaFoldDB" id="A0A9N9DH99"/>
<accession>A0A9N9DH99</accession>
<keyword evidence="2" id="KW-1185">Reference proteome</keyword>
<gene>
    <name evidence="1" type="ORF">AGERDE_LOCUS10705</name>
</gene>
<name>A0A9N9DH99_9GLOM</name>
<evidence type="ECO:0000313" key="2">
    <source>
        <dbReference type="Proteomes" id="UP000789831"/>
    </source>
</evidence>
<proteinExistence type="predicted"/>
<reference evidence="1" key="1">
    <citation type="submission" date="2021-06" db="EMBL/GenBank/DDBJ databases">
        <authorList>
            <person name="Kallberg Y."/>
            <person name="Tangrot J."/>
            <person name="Rosling A."/>
        </authorList>
    </citation>
    <scope>NUCLEOTIDE SEQUENCE</scope>
    <source>
        <strain evidence="1">MT106</strain>
    </source>
</reference>
<organism evidence="1 2">
    <name type="scientific">Ambispora gerdemannii</name>
    <dbReference type="NCBI Taxonomy" id="144530"/>
    <lineage>
        <taxon>Eukaryota</taxon>
        <taxon>Fungi</taxon>
        <taxon>Fungi incertae sedis</taxon>
        <taxon>Mucoromycota</taxon>
        <taxon>Glomeromycotina</taxon>
        <taxon>Glomeromycetes</taxon>
        <taxon>Archaeosporales</taxon>
        <taxon>Ambisporaceae</taxon>
        <taxon>Ambispora</taxon>
    </lineage>
</organism>